<feature type="compositionally biased region" description="Polar residues" evidence="2">
    <location>
        <begin position="3450"/>
        <end position="3461"/>
    </location>
</feature>
<keyword evidence="1" id="KW-0175">Coiled coil</keyword>
<name>A0A8H7QWN9_9FUNG</name>
<dbReference type="InterPro" id="IPR036464">
    <property type="entry name" value="Rubisco_LSMT_subst-bd_sf"/>
</dbReference>
<dbReference type="Gene3D" id="3.90.1410.10">
    <property type="entry name" value="set domain protein methyltransferase, domain 1"/>
    <property type="match status" value="1"/>
</dbReference>
<feature type="compositionally biased region" description="Basic and acidic residues" evidence="2">
    <location>
        <begin position="2669"/>
        <end position="2687"/>
    </location>
</feature>
<dbReference type="Pfam" id="PF10344">
    <property type="entry name" value="Hobbit"/>
    <property type="match status" value="1"/>
</dbReference>
<sequence length="3530" mass="401402">MTETPTAIYLNWIKTHGGQFKKIEFNQGCVYTTDTVQEKENFASVPFKLCITEHVARKELPTLTEFSGRIVLSLFLLLQKRLGEKSFYWPYINILPKTIKTPLFFDEHDLKFIENTNLESATRDRKAALYKDYTRLLEHLPEGVDKNDVKWSFPYQLIDPSSTEVSEVLFPLVDALNHKPNTKITWSRNGDVENGSLSFVAGQVFQTGDEIFNNYGPKSNEELLLGYGFCFEYNEHDHIALKPNFSRDPNHETKLNILKQCGVSSGNIDPLTFYIHRNNIPPVFLKLMRVLVMNSVETEYYSICADTQLLEFVGYRNELSMLSMTLALLKSRLHALKTVSFEVDEKLTECQKFALMYRAGQQDIFEITLQKIEQMKWNIIQKMNQDIKEKRIAPLAPFLNINNPDYYQPSIEIDSSSPFITLDTVVITPKRLLNKDSEFSNVISELFEDSEEEADVIMMLCLIKENSNQSSEWREFFDKISLNCLNIQADESLQEIFGRIGFFSIKNIQYHHHRSSETALWSVKVGKLKLRLKRRPTLSSPTPFLTIYVADIQVQLHSLAALAASRRQQKEKVLTLNKRFSRVSSSLNKIPWWYSLSIVKQVIKFTSALPAQLLMAGLANYVDFQVDNFSLEIEQQAEIKVHDVILSSVLFANVTIPSSAAPSAPNSVPSSPIPNADSFQNLSERLNSLHSSYQRHSLKRAQHLFKEKFFEIMVKVGTIAVIRRNLTSEPTEILNFPTGGQIAVSCHLSAGCVTLKDVDVNTRVDTFILKLSPLLNLLKHVKQPSQAKKQDFDLLYHKQQDKHTKASVIKLLRSITLSVDNGIVETQHGGECYSLLELQELHISGISENCVTGIDPYYKLQLLLGLTSWTLFDTTNEDRHMKIVTLPEIRLNSNLSQDLIIPGKSHVVDVIPSFEQENIFWNSNDSGPNQKYINITLVVHEPRLFVDVSKADMLENLSIKNQYDKMNTTDEAKGNVDTEKNMDDAEKNMDDAEKNMDDAEKNVDDEKELATIFYNLPRASLSVHIDRPAIHMKSLKNHMGVISCSDITLEVAGIYNAQKNRPVSVISRFSEPLSPTTASKSDMDCTEIHADSSTIQRIRSQSRPSWTSLFRRSWKTKAADEKKQRNAVEWHYKSSVRLLVQNTCFEDIFEPKKPKVDNRKQFDAGCDSNAFISIGSFECTAHTRFDVSFIEDVVDQHIRVLWDPDAHHINVDISVVKPILNLWTKTPIVDESQLEFWVNGIAGQMSLALKNNSSVESHDTANKDMSEVFGYVSILKVNAIISDAVIVLEGVDKGIKGKRPIPTGFLDNAPVKDIDVRIIVTIQQVSLIFNGSRIFGATRKRHRASQSIASLTTEDSDDNHESGPQALQQVSFGTSRLSVQHTVIERIFKSDDSVEEQGWHDHEDKKAVILWISRINTRTDMLLENSAQIVLVPSIVVKKNGIQYTITNHYACLIVAHSVMDLIKRCFPKKNKEAGPKSTAKRIKFQKLQLQINRSDVHVFLPGGDTELYIRMDSLRTQWNSGVEHQGEVPPTAIRNVALYGAAPRKVGQWDQLMEMDNMRFSIEKDVDFTCGTLNKSNQLSMSKYYMRIPYGYELSEFVDGAVTLIKAIKASHTRIYKGNSFLFFGPSEKKAPAVIPHMRFVCDLFTFQFEDDPFEARLRSIWKTGVVEQANRIAIQDAFEAKAQTFMNSGDKRKGSEKVGSVYIDEETDSRVNDAWQGLQTHNSKSWKRHIDAAILKETSTYEKLQSGDYRHAIIAGQMDEVFDDTNDEKTQYLSEMFCIKIVDLPLYPALLDLTMKNTCLDFRPPDFDLEKTREFIYDVGKHQPLDTPLSTLIPFHLDWKSGVTWAQLRDYPVPFFLVPPNVTDPDNTSAWSLSGNYVFADDLGDLDGTRCISIPVVDENNALYTIVFPRTSTPLKFFSVVNIDVHNSGLSQICWCVPYQPAIQDISRVMDTFTRAPVDPSDKIGFWDKIRLIVHTRAKISFVGGGDLAVVMKGSRDPYDMSEKGFGLAKVWRNDVVWHFGGNNPQGEFMQIISRDYAFGVPDLVNGGYTASYIVAADCSRKESGGNSSKGMRQSTSMSSFNSSTLSKDDENESRFVKIALKLSGGIRMGLGCQLERMCVSHCEICDENGSYSAEARNVHKAKLLTFLPHYKVKMKAPQNVHEKNYDAYRGFRSDYVHLSISVIKLSVPEQDAEKENVTGNSMHLTPGFIDHFVAWFRLFGGAMGYPVRDGSLFPKSDTRPTQKFGRHMSTMKYKVVVNPLTIGYFMKDENVVADEVTTEELGDSVGLKGFVKSFCIDMHQRREIVNVANYKLDQKRLKANWPVSEAEVQLKNIDLRAVRAKYSVNGDESLSSSGAENISVPVHSDPNYLSDQSDNGLDMMEGLNYQCNNDSDSSDWVDLDDFIEMGVATPSVLPAIQVLPFAFSPCIYYLRQNNREDIQKYKYLHNTHDCILGTAVDTREMQTTLLHDRSKSIDVQIRKHQTRLHNIELKRLQHGADEKSLEELSDAIVEKTRILYEKRELLQRYLKELSKQAMPDVVHSQKSDAYANSTIFGKDSLAQWEELMGYFKVRYIAHNPQILWNNSVRNVLYHGLDLRDHRRALSYYMTSRTVKFLRDLIEASDLSYGDNLKPFVLDDNEGGMDSSMAQDLIAKLLAEQDTKLFAPNETEEKTPLGGRETDEVDMSRSDNVNNPKMQLKTIPNNYVMKSSYLVDLLNPQISLQSDCDPNNIVLVANERTQVKGFNIIDETDPDIEMEMVKHRTVVSLDNVQFFVAKKEQFDSVDLLLDNHYGAKESDHWLAWIPPEMLINYVKHSDKFQRIGDRIAATLQYDKYNPLRIKTNSNAYSQVHPFEDRCDSVQLNFPKLKMTADSAQYNAVYQVTTDLLLYKEPAKKERLARLREIMMAADRTSLYEATEKIVELQSRARNLIQARDQYRQNMAILDSKHIEEFKSIRVALYDTLEELYLGMEAIKLMQSNQRRDYHEPKTNLKFVFCAEKLVWEMLSKGDTPLSEWTLTNFNFSFVSKEDHSSTNTLEVDVVQVKNTSPSPVFVDVLGPYYDSRKPYDFSRHKMLRCYFVSLAPVGGIPVIQHLETNLHPLRVQMTHSFGKALAYYLFPPEKRLKPIESTPMVASVSTPVTSGNVITQETETDMSVPVTSTPHPSNSEKTDKESSKSSSSVKNFDCSQPANTPPNDQDRSSISINGTSQTILRDDGDHDTQTDTSSTTLPLNPTKKSKKQNIHKLTKPKTMDDLTVMKKRASSNRAFILVKIPGARHCLSYQGPKDKNIEDLRDFAFEQPTLEFRNETWSWFELASNIKKDFMRAALLHNSTALLKEKLLRRHPRENSKLIESSLSLHTIPVYVPESDKHSTASIFEADNTSENTESSREEAEYLDRDIVSLHSAHSHENYESESLENAPKRNHIWSKLTKPKKSPSSSESKLERSAPESLHNPSQYLATDTSSHIESHQRSISGGEPPVILARSVSANTRNIHDEDQLTAKGRYLLGKYYNGPTQWLAPRSKTKGKQNSKK</sequence>
<feature type="compositionally biased region" description="Low complexity" evidence="2">
    <location>
        <begin position="3174"/>
        <end position="3185"/>
    </location>
</feature>
<feature type="compositionally biased region" description="Polar residues" evidence="2">
    <location>
        <begin position="3186"/>
        <end position="3209"/>
    </location>
</feature>
<dbReference type="InterPro" id="IPR045167">
    <property type="entry name" value="Hobbit"/>
</dbReference>
<keyword evidence="5" id="KW-1185">Reference proteome</keyword>
<feature type="compositionally biased region" description="Basic and acidic residues" evidence="2">
    <location>
        <begin position="3210"/>
        <end position="3219"/>
    </location>
</feature>
<reference evidence="4" key="1">
    <citation type="submission" date="2020-12" db="EMBL/GenBank/DDBJ databases">
        <title>Metabolic potential, ecology and presence of endohyphal bacteria is reflected in genomic diversity of Mucoromycotina.</title>
        <authorList>
            <person name="Muszewska A."/>
            <person name="Okrasinska A."/>
            <person name="Steczkiewicz K."/>
            <person name="Drgas O."/>
            <person name="Orlowska M."/>
            <person name="Perlinska-Lenart U."/>
            <person name="Aleksandrzak-Piekarczyk T."/>
            <person name="Szatraj K."/>
            <person name="Zielenkiewicz U."/>
            <person name="Pilsyk S."/>
            <person name="Malc E."/>
            <person name="Mieczkowski P."/>
            <person name="Kruszewska J.S."/>
            <person name="Biernat P."/>
            <person name="Pawlowska J."/>
        </authorList>
    </citation>
    <scope>NUCLEOTIDE SEQUENCE</scope>
    <source>
        <strain evidence="4">WA0000017839</strain>
    </source>
</reference>
<dbReference type="SUPFAM" id="SSF82199">
    <property type="entry name" value="SET domain"/>
    <property type="match status" value="1"/>
</dbReference>
<feature type="domain" description="SET" evidence="3">
    <location>
        <begin position="45"/>
        <end position="216"/>
    </location>
</feature>
<dbReference type="PROSITE" id="PS50280">
    <property type="entry name" value="SET"/>
    <property type="match status" value="1"/>
</dbReference>
<feature type="region of interest" description="Disordered" evidence="2">
    <location>
        <begin position="2063"/>
        <end position="2090"/>
    </location>
</feature>
<evidence type="ECO:0000256" key="1">
    <source>
        <dbReference type="SAM" id="Coils"/>
    </source>
</evidence>
<dbReference type="InterPro" id="IPR001214">
    <property type="entry name" value="SET_dom"/>
</dbReference>
<dbReference type="InterPro" id="IPR019441">
    <property type="entry name" value="FMP27/BLTP2/Hobbit_GFWDK_RBG"/>
</dbReference>
<dbReference type="Gene3D" id="3.90.1420.10">
    <property type="entry name" value="Rubisco LSMT, substrate-binding domain"/>
    <property type="match status" value="1"/>
</dbReference>
<dbReference type="InterPro" id="IPR046341">
    <property type="entry name" value="SET_dom_sf"/>
</dbReference>
<dbReference type="InterPro" id="IPR044432">
    <property type="entry name" value="Set10/Efm1_SET"/>
</dbReference>
<feature type="compositionally biased region" description="Basic residues" evidence="2">
    <location>
        <begin position="3419"/>
        <end position="3432"/>
    </location>
</feature>
<evidence type="ECO:0000313" key="5">
    <source>
        <dbReference type="Proteomes" id="UP000603453"/>
    </source>
</evidence>
<organism evidence="4 5">
    <name type="scientific">Mucor saturninus</name>
    <dbReference type="NCBI Taxonomy" id="64648"/>
    <lineage>
        <taxon>Eukaryota</taxon>
        <taxon>Fungi</taxon>
        <taxon>Fungi incertae sedis</taxon>
        <taxon>Mucoromycota</taxon>
        <taxon>Mucoromycotina</taxon>
        <taxon>Mucoromycetes</taxon>
        <taxon>Mucorales</taxon>
        <taxon>Mucorineae</taxon>
        <taxon>Mucoraceae</taxon>
        <taxon>Mucor</taxon>
    </lineage>
</organism>
<accession>A0A8H7QWN9</accession>
<protein>
    <recommendedName>
        <fullName evidence="3">SET domain-containing protein</fullName>
    </recommendedName>
</protein>
<feature type="region of interest" description="Disordered" evidence="2">
    <location>
        <begin position="3145"/>
        <end position="3241"/>
    </location>
</feature>
<dbReference type="CDD" id="cd19180">
    <property type="entry name" value="SET_SpSET10-like"/>
    <property type="match status" value="1"/>
</dbReference>
<dbReference type="PANTHER" id="PTHR15678">
    <property type="entry name" value="ANTIGEN MLAA-22-RELATED"/>
    <property type="match status" value="1"/>
</dbReference>
<feature type="region of interest" description="Disordered" evidence="2">
    <location>
        <begin position="2352"/>
        <end position="2376"/>
    </location>
</feature>
<dbReference type="SMART" id="SM01215">
    <property type="entry name" value="Fmp27_SW"/>
    <property type="match status" value="1"/>
</dbReference>
<feature type="coiled-coil region" evidence="1">
    <location>
        <begin position="975"/>
        <end position="1009"/>
    </location>
</feature>
<feature type="compositionally biased region" description="Polar residues" evidence="2">
    <location>
        <begin position="2067"/>
        <end position="2076"/>
    </location>
</feature>
<evidence type="ECO:0000313" key="4">
    <source>
        <dbReference type="EMBL" id="KAG2198946.1"/>
    </source>
</evidence>
<dbReference type="Proteomes" id="UP000603453">
    <property type="component" value="Unassembled WGS sequence"/>
</dbReference>
<dbReference type="InterPro" id="IPR019415">
    <property type="entry name" value="FMP27_SW_RBG"/>
</dbReference>
<feature type="coiled-coil region" evidence="1">
    <location>
        <begin position="2912"/>
        <end position="2946"/>
    </location>
</feature>
<dbReference type="InterPro" id="IPR019449">
    <property type="entry name" value="FMP27_WPPW_RBG"/>
</dbReference>
<evidence type="ECO:0000256" key="2">
    <source>
        <dbReference type="SAM" id="MobiDB-lite"/>
    </source>
</evidence>
<dbReference type="EMBL" id="JAEPRD010000102">
    <property type="protein sequence ID" value="KAG2198946.1"/>
    <property type="molecule type" value="Genomic_DNA"/>
</dbReference>
<feature type="compositionally biased region" description="Low complexity" evidence="2">
    <location>
        <begin position="2077"/>
        <end position="2088"/>
    </location>
</feature>
<feature type="region of interest" description="Disordered" evidence="2">
    <location>
        <begin position="2665"/>
        <end position="2696"/>
    </location>
</feature>
<dbReference type="SUPFAM" id="SSF81822">
    <property type="entry name" value="RuBisCo LSMT C-terminal, substrate-binding domain"/>
    <property type="match status" value="1"/>
</dbReference>
<dbReference type="OrthoDB" id="1562405at2759"/>
<dbReference type="GO" id="GO:0016279">
    <property type="term" value="F:protein-lysine N-methyltransferase activity"/>
    <property type="evidence" value="ECO:0007669"/>
    <property type="project" value="InterPro"/>
</dbReference>
<dbReference type="SMART" id="SM01214">
    <property type="entry name" value="Fmp27_GFWDK"/>
    <property type="match status" value="1"/>
</dbReference>
<gene>
    <name evidence="4" type="ORF">INT47_013130</name>
</gene>
<proteinExistence type="predicted"/>
<comment type="caution">
    <text evidence="4">The sequence shown here is derived from an EMBL/GenBank/DDBJ whole genome shotgun (WGS) entry which is preliminary data.</text>
</comment>
<evidence type="ECO:0000259" key="3">
    <source>
        <dbReference type="PROSITE" id="PS50280"/>
    </source>
</evidence>
<feature type="compositionally biased region" description="Basic and acidic residues" evidence="2">
    <location>
        <begin position="3164"/>
        <end position="3173"/>
    </location>
</feature>
<feature type="region of interest" description="Disordered" evidence="2">
    <location>
        <begin position="3404"/>
        <end position="3477"/>
    </location>
</feature>
<dbReference type="PANTHER" id="PTHR15678:SF6">
    <property type="entry name" value="BRIDGE-LIKE LIPID TRANSFER PROTEIN FAMILY MEMBER 2"/>
    <property type="match status" value="1"/>
</dbReference>
<dbReference type="SMART" id="SM01216">
    <property type="entry name" value="Fmp27_WPPW"/>
    <property type="match status" value="1"/>
</dbReference>